<name>A0A6J5RNL9_9CAUD</name>
<proteinExistence type="predicted"/>
<sequence>MATKYVMDRDLGMRKIMLEFASANKAELVVGILEGSKNSEGANIAEYATYNEYGTDKIPERPFMRTSFDENKPKYIRAMEKIAKEIGQVTFAKMVSILGHTAQNDIQKTITGRDFLPKLSDYTIKKKKGSTKTLVDTGAMYDSIRHLIRK</sequence>
<gene>
    <name evidence="1" type="ORF">UFOVP1309_25</name>
</gene>
<evidence type="ECO:0000313" key="1">
    <source>
        <dbReference type="EMBL" id="CAB4197622.1"/>
    </source>
</evidence>
<organism evidence="1">
    <name type="scientific">uncultured Caudovirales phage</name>
    <dbReference type="NCBI Taxonomy" id="2100421"/>
    <lineage>
        <taxon>Viruses</taxon>
        <taxon>Duplodnaviria</taxon>
        <taxon>Heunggongvirae</taxon>
        <taxon>Uroviricota</taxon>
        <taxon>Caudoviricetes</taxon>
        <taxon>Peduoviridae</taxon>
        <taxon>Maltschvirus</taxon>
        <taxon>Maltschvirus maltsch</taxon>
    </lineage>
</organism>
<dbReference type="EMBL" id="LR797271">
    <property type="protein sequence ID" value="CAB4197622.1"/>
    <property type="molecule type" value="Genomic_DNA"/>
</dbReference>
<accession>A0A6J5RNL9</accession>
<protein>
    <submittedName>
        <fullName evidence="1">Bacteriophage HK97-gp10, putative tail-component</fullName>
    </submittedName>
</protein>
<reference evidence="1" key="1">
    <citation type="submission" date="2020-05" db="EMBL/GenBank/DDBJ databases">
        <authorList>
            <person name="Chiriac C."/>
            <person name="Salcher M."/>
            <person name="Ghai R."/>
            <person name="Kavagutti S V."/>
        </authorList>
    </citation>
    <scope>NUCLEOTIDE SEQUENCE</scope>
</reference>
<dbReference type="NCBIfam" id="TIGR01725">
    <property type="entry name" value="phge_HK97_gp10"/>
    <property type="match status" value="1"/>
</dbReference>
<dbReference type="InterPro" id="IPR010064">
    <property type="entry name" value="HK97-gp10_tail"/>
</dbReference>